<dbReference type="KEGG" id="sphj:BSL82_10160"/>
<evidence type="ECO:0000313" key="2">
    <source>
        <dbReference type="Proteomes" id="UP000182063"/>
    </source>
</evidence>
<dbReference type="OrthoDB" id="8617484at2"/>
<dbReference type="Proteomes" id="UP000182063">
    <property type="component" value="Chromosome"/>
</dbReference>
<dbReference type="InterPro" id="IPR048922">
    <property type="entry name" value="Bbp16"/>
</dbReference>
<organism evidence="1 2">
    <name type="scientific">Tardibacter chloracetimidivorans</name>
    <dbReference type="NCBI Taxonomy" id="1921510"/>
    <lineage>
        <taxon>Bacteria</taxon>
        <taxon>Pseudomonadati</taxon>
        <taxon>Pseudomonadota</taxon>
        <taxon>Alphaproteobacteria</taxon>
        <taxon>Sphingomonadales</taxon>
        <taxon>Sphingomonadaceae</taxon>
        <taxon>Tardibacter</taxon>
    </lineage>
</organism>
<sequence length="148" mass="15125">MAIFDALLTFSTAQAVTATAVGTDKVDLSQKRDIGEGENLYVLFTVTEAATAAGAATVDFQVVVDDDSALGSPIVVGTSGPIGKADLVIGKQIAVRINPQLASKGERYLGVNYVVATGPLTAGKFSAGVVHGVQDGKKFYPSGYTVGS</sequence>
<proteinExistence type="predicted"/>
<dbReference type="RefSeq" id="WP_072597350.1">
    <property type="nucleotide sequence ID" value="NZ_CP018221.1"/>
</dbReference>
<reference evidence="2" key="1">
    <citation type="submission" date="2016-11" db="EMBL/GenBank/DDBJ databases">
        <title>Complete Genome Sequence of alachlor-degrading Sphingomonas sp. strain JJ-A5.</title>
        <authorList>
            <person name="Lee H."/>
            <person name="Ka J.-O."/>
        </authorList>
    </citation>
    <scope>NUCLEOTIDE SEQUENCE [LARGE SCALE GENOMIC DNA]</scope>
    <source>
        <strain evidence="2">JJ-A5</strain>
    </source>
</reference>
<name>A0A1L3ZVF6_9SPHN</name>
<dbReference type="STRING" id="1921510.BSL82_10160"/>
<evidence type="ECO:0000313" key="1">
    <source>
        <dbReference type="EMBL" id="API59636.1"/>
    </source>
</evidence>
<gene>
    <name evidence="1" type="ORF">BSL82_10160</name>
</gene>
<protein>
    <submittedName>
        <fullName evidence="1">Uncharacterized protein</fullName>
    </submittedName>
</protein>
<dbReference type="Gene3D" id="2.60.120.1110">
    <property type="match status" value="1"/>
</dbReference>
<dbReference type="EMBL" id="CP018221">
    <property type="protein sequence ID" value="API59636.1"/>
    <property type="molecule type" value="Genomic_DNA"/>
</dbReference>
<dbReference type="AlphaFoldDB" id="A0A1L3ZVF6"/>
<accession>A0A1L3ZVF6</accession>
<keyword evidence="2" id="KW-1185">Reference proteome</keyword>
<dbReference type="Pfam" id="PF21190">
    <property type="entry name" value="Bbp16"/>
    <property type="match status" value="1"/>
</dbReference>